<organism evidence="7 8">
    <name type="scientific">Amycolatopsis panacis</name>
    <dbReference type="NCBI Taxonomy" id="2340917"/>
    <lineage>
        <taxon>Bacteria</taxon>
        <taxon>Bacillati</taxon>
        <taxon>Actinomycetota</taxon>
        <taxon>Actinomycetes</taxon>
        <taxon>Pseudonocardiales</taxon>
        <taxon>Pseudonocardiaceae</taxon>
        <taxon>Amycolatopsis</taxon>
    </lineage>
</organism>
<dbReference type="SUPFAM" id="SSF52467">
    <property type="entry name" value="DHS-like NAD/FAD-binding domain"/>
    <property type="match status" value="1"/>
</dbReference>
<keyword evidence="8" id="KW-1185">Reference proteome</keyword>
<dbReference type="InterPro" id="IPR029061">
    <property type="entry name" value="THDP-binding"/>
</dbReference>
<accession>A0A419I4A2</accession>
<dbReference type="SUPFAM" id="SSF52518">
    <property type="entry name" value="Thiamin diphosphate-binding fold (THDP-binding)"/>
    <property type="match status" value="2"/>
</dbReference>
<proteinExistence type="inferred from homology"/>
<dbReference type="GO" id="GO:0009099">
    <property type="term" value="P:L-valine biosynthetic process"/>
    <property type="evidence" value="ECO:0007669"/>
    <property type="project" value="TreeGrafter"/>
</dbReference>
<sequence length="547" mass="57179">MTRIGGDVVVETLRALGADTVFGLPGQHALGLFEALRRADGLRVVGSRVENNLAFAADGHARARLAANPEGAVPVTPMIVSTGPGALLTLASLQESRAASVPVLGISSQVPVAGLGGGQHGYLHELPDQQASFRDVVKSVYVVGSASQIPTALREAWTVAATAPYGPVWVEIPEDVLLAEAALPPLTAVTASPPPLEPLPELVAEAAKVLGGAKNPIILAGGGTLRSGAYAELRELAEALRAPVVSTFGGKGVFAWDHPLSARSWLEDWHTTEFLADADVLLVLGSGLGELSSNYREFAPRGRLVQVEAELGKLESNYPALALHADVRATLRALLPQLPARPTDGRAEAAVKDLLARVESRLDGQPLAAERKLIEDVRAALPEGTQSFWDMTIAAYWAWSAWNPDGLPIHTAQGAGGLGYGLPGALGAAAAGVRALAVSGDGGAMYGLSELATAVQHRLDVTWLLIDDGGYGILREYLTDAFGETTATELARPDFVTLAESFGVPARRSSLDTVRGDLAEAVRTPGPSVVVLPAVLKMFAPTHLKHP</sequence>
<dbReference type="CDD" id="cd00568">
    <property type="entry name" value="TPP_enzymes"/>
    <property type="match status" value="1"/>
</dbReference>
<evidence type="ECO:0000256" key="3">
    <source>
        <dbReference type="RuleBase" id="RU362132"/>
    </source>
</evidence>
<evidence type="ECO:0000256" key="2">
    <source>
        <dbReference type="ARBA" id="ARBA00023052"/>
    </source>
</evidence>
<dbReference type="PANTHER" id="PTHR18968">
    <property type="entry name" value="THIAMINE PYROPHOSPHATE ENZYMES"/>
    <property type="match status" value="1"/>
</dbReference>
<evidence type="ECO:0000259" key="4">
    <source>
        <dbReference type="Pfam" id="PF00205"/>
    </source>
</evidence>
<feature type="domain" description="Thiamine pyrophosphate enzyme N-terminal TPP-binding" evidence="6">
    <location>
        <begin position="5"/>
        <end position="131"/>
    </location>
</feature>
<dbReference type="CDD" id="cd07035">
    <property type="entry name" value="TPP_PYR_POX_like"/>
    <property type="match status" value="1"/>
</dbReference>
<dbReference type="InterPro" id="IPR012000">
    <property type="entry name" value="Thiamin_PyroP_enz_cen_dom"/>
</dbReference>
<name>A0A419I4A2_9PSEU</name>
<dbReference type="GO" id="GO:0000287">
    <property type="term" value="F:magnesium ion binding"/>
    <property type="evidence" value="ECO:0007669"/>
    <property type="project" value="InterPro"/>
</dbReference>
<protein>
    <submittedName>
        <fullName evidence="7">Thiamine pyrophosphate-binding protein</fullName>
    </submittedName>
</protein>
<dbReference type="InterPro" id="IPR012001">
    <property type="entry name" value="Thiamin_PyroP_enz_TPP-bd_dom"/>
</dbReference>
<keyword evidence="2 3" id="KW-0786">Thiamine pyrophosphate</keyword>
<evidence type="ECO:0000256" key="1">
    <source>
        <dbReference type="ARBA" id="ARBA00007812"/>
    </source>
</evidence>
<evidence type="ECO:0000259" key="6">
    <source>
        <dbReference type="Pfam" id="PF02776"/>
    </source>
</evidence>
<dbReference type="InterPro" id="IPR011766">
    <property type="entry name" value="TPP_enzyme_TPP-bd"/>
</dbReference>
<dbReference type="RefSeq" id="WP_120023885.1">
    <property type="nucleotide sequence ID" value="NZ_QZFV01000080.1"/>
</dbReference>
<dbReference type="AlphaFoldDB" id="A0A419I4A2"/>
<comment type="caution">
    <text evidence="7">The sequence shown here is derived from an EMBL/GenBank/DDBJ whole genome shotgun (WGS) entry which is preliminary data.</text>
</comment>
<dbReference type="GO" id="GO:0003984">
    <property type="term" value="F:acetolactate synthase activity"/>
    <property type="evidence" value="ECO:0007669"/>
    <property type="project" value="TreeGrafter"/>
</dbReference>
<dbReference type="GO" id="GO:0030976">
    <property type="term" value="F:thiamine pyrophosphate binding"/>
    <property type="evidence" value="ECO:0007669"/>
    <property type="project" value="InterPro"/>
</dbReference>
<feature type="domain" description="Thiamine pyrophosphate enzyme central" evidence="4">
    <location>
        <begin position="203"/>
        <end position="334"/>
    </location>
</feature>
<dbReference type="OrthoDB" id="4494979at2"/>
<comment type="similarity">
    <text evidence="1 3">Belongs to the TPP enzyme family.</text>
</comment>
<evidence type="ECO:0000259" key="5">
    <source>
        <dbReference type="Pfam" id="PF02775"/>
    </source>
</evidence>
<dbReference type="GO" id="GO:0005948">
    <property type="term" value="C:acetolactate synthase complex"/>
    <property type="evidence" value="ECO:0007669"/>
    <property type="project" value="TreeGrafter"/>
</dbReference>
<gene>
    <name evidence="7" type="ORF">D5S19_14575</name>
</gene>
<dbReference type="Pfam" id="PF02775">
    <property type="entry name" value="TPP_enzyme_C"/>
    <property type="match status" value="1"/>
</dbReference>
<dbReference type="PANTHER" id="PTHR18968:SF167">
    <property type="entry name" value="ACETOLACTATE SYNTHASE LARGE SUBUNIT ILVB2-RELATED"/>
    <property type="match status" value="1"/>
</dbReference>
<dbReference type="Gene3D" id="3.40.50.1220">
    <property type="entry name" value="TPP-binding domain"/>
    <property type="match status" value="1"/>
</dbReference>
<evidence type="ECO:0000313" key="7">
    <source>
        <dbReference type="EMBL" id="RJQ85222.1"/>
    </source>
</evidence>
<dbReference type="Pfam" id="PF02776">
    <property type="entry name" value="TPP_enzyme_N"/>
    <property type="match status" value="1"/>
</dbReference>
<dbReference type="InterPro" id="IPR029035">
    <property type="entry name" value="DHS-like_NAD/FAD-binding_dom"/>
</dbReference>
<feature type="domain" description="Thiamine pyrophosphate enzyme TPP-binding" evidence="5">
    <location>
        <begin position="397"/>
        <end position="531"/>
    </location>
</feature>
<dbReference type="Pfam" id="PF00205">
    <property type="entry name" value="TPP_enzyme_M"/>
    <property type="match status" value="1"/>
</dbReference>
<dbReference type="InterPro" id="IPR045229">
    <property type="entry name" value="TPP_enz"/>
</dbReference>
<evidence type="ECO:0000313" key="8">
    <source>
        <dbReference type="Proteomes" id="UP000285112"/>
    </source>
</evidence>
<dbReference type="GO" id="GO:0050660">
    <property type="term" value="F:flavin adenine dinucleotide binding"/>
    <property type="evidence" value="ECO:0007669"/>
    <property type="project" value="TreeGrafter"/>
</dbReference>
<dbReference type="EMBL" id="QZFV01000080">
    <property type="protein sequence ID" value="RJQ85222.1"/>
    <property type="molecule type" value="Genomic_DNA"/>
</dbReference>
<reference evidence="7 8" key="1">
    <citation type="submission" date="2018-09" db="EMBL/GenBank/DDBJ databases">
        <title>YIM PH 21725 draft genome.</title>
        <authorList>
            <person name="Miao C."/>
        </authorList>
    </citation>
    <scope>NUCLEOTIDE SEQUENCE [LARGE SCALE GENOMIC DNA]</scope>
    <source>
        <strain evidence="8">YIM PH21725</strain>
    </source>
</reference>
<dbReference type="Gene3D" id="3.40.50.970">
    <property type="match status" value="2"/>
</dbReference>
<dbReference type="Proteomes" id="UP000285112">
    <property type="component" value="Unassembled WGS sequence"/>
</dbReference>
<dbReference type="GO" id="GO:0009097">
    <property type="term" value="P:isoleucine biosynthetic process"/>
    <property type="evidence" value="ECO:0007669"/>
    <property type="project" value="TreeGrafter"/>
</dbReference>